<keyword evidence="2" id="KW-1185">Reference proteome</keyword>
<evidence type="ECO:0000313" key="1">
    <source>
        <dbReference type="EMBL" id="MFN0290480.1"/>
    </source>
</evidence>
<dbReference type="Proteomes" id="UP001517367">
    <property type="component" value="Unassembled WGS sequence"/>
</dbReference>
<sequence>MFNLEASIIPGVELGGINLHTHIAVFQRELDLSLASKKITADVRTPSLVSYNFHDTLSIVFDLNNGNVAQLIAKKFYKGFFDDTIGVGSKLDTLLLKGYRLLIDDFEGLIYIKGSPGICFELLDANFLISDLPNQIINQIIIYNPKMDDELLLQSFDEFPI</sequence>
<proteinExistence type="predicted"/>
<dbReference type="RefSeq" id="WP_138729708.1">
    <property type="nucleotide sequence ID" value="NZ_SRMP02000003.1"/>
</dbReference>
<evidence type="ECO:0000313" key="2">
    <source>
        <dbReference type="Proteomes" id="UP001517367"/>
    </source>
</evidence>
<dbReference type="EMBL" id="SRMP02000003">
    <property type="protein sequence ID" value="MFN0290480.1"/>
    <property type="molecule type" value="Genomic_DNA"/>
</dbReference>
<protein>
    <submittedName>
        <fullName evidence="1">Uncharacterized protein</fullName>
    </submittedName>
</protein>
<accession>A0ABW9JDS6</accession>
<gene>
    <name evidence="1" type="ORF">E5L68_003715</name>
</gene>
<comment type="caution">
    <text evidence="1">The sequence shown here is derived from an EMBL/GenBank/DDBJ whole genome shotgun (WGS) entry which is preliminary data.</text>
</comment>
<organism evidence="1 2">
    <name type="scientific">Pedobacter helvus</name>
    <dbReference type="NCBI Taxonomy" id="2563444"/>
    <lineage>
        <taxon>Bacteria</taxon>
        <taxon>Pseudomonadati</taxon>
        <taxon>Bacteroidota</taxon>
        <taxon>Sphingobacteriia</taxon>
        <taxon>Sphingobacteriales</taxon>
        <taxon>Sphingobacteriaceae</taxon>
        <taxon>Pedobacter</taxon>
    </lineage>
</organism>
<reference evidence="1 2" key="1">
    <citation type="submission" date="2024-12" db="EMBL/GenBank/DDBJ databases">
        <authorList>
            <person name="Hu S."/>
        </authorList>
    </citation>
    <scope>NUCLEOTIDE SEQUENCE [LARGE SCALE GENOMIC DNA]</scope>
    <source>
        <strain evidence="1 2">P-25</strain>
    </source>
</reference>
<name>A0ABW9JDS6_9SPHI</name>